<comment type="similarity">
    <text evidence="1">Belongs to the aspartate/glutamate racemases family.</text>
</comment>
<dbReference type="GO" id="GO:0047661">
    <property type="term" value="F:amino-acid racemase activity"/>
    <property type="evidence" value="ECO:0007669"/>
    <property type="project" value="InterPro"/>
</dbReference>
<name>A0A5Q0Q4R2_9SPHI</name>
<dbReference type="InterPro" id="IPR015942">
    <property type="entry name" value="Asp/Glu/hydantoin_racemase"/>
</dbReference>
<protein>
    <submittedName>
        <fullName evidence="3">Amino acid racemase</fullName>
        <ecNumber evidence="3">5.1.1.-</ecNumber>
    </submittedName>
</protein>
<keyword evidence="2 3" id="KW-0413">Isomerase</keyword>
<dbReference type="PANTHER" id="PTHR21198">
    <property type="entry name" value="GLUTAMATE RACEMASE"/>
    <property type="match status" value="1"/>
</dbReference>
<accession>A0A5Q0Q4R2</accession>
<gene>
    <name evidence="3" type="ORF">GFH32_01160</name>
</gene>
<dbReference type="Gene3D" id="3.40.50.1860">
    <property type="match status" value="2"/>
</dbReference>
<dbReference type="KEGG" id="sphe:GFH32_01160"/>
<dbReference type="InterPro" id="IPR004380">
    <property type="entry name" value="Asp_race"/>
</dbReference>
<sequence length="250" mass="27151">MIGIIGGLGPLAGIDIVRKIIEESNAENDQGHLPVLLSSQPNRIANRVDYLLGLEPKNPGIAIAEIALELEQAGASVIGMPSNTAHTSPIFDAVLGELNSRGSQIKFLHMVEEVANYINEEYQGKSVGVLVTNGTKNNGLYKNIFNTKGIPYIDTNENLQSKIHEAIYDKTYGLKHVSSPVTNRAHDALVAAIQELKGQGAELIVMGCTDIPLALREKSYYGILVLDPNRILARALIKAENPEKLKVELH</sequence>
<dbReference type="SUPFAM" id="SSF53681">
    <property type="entry name" value="Aspartate/glutamate racemase"/>
    <property type="match status" value="2"/>
</dbReference>
<keyword evidence="4" id="KW-1185">Reference proteome</keyword>
<dbReference type="Pfam" id="PF01177">
    <property type="entry name" value="Asp_Glu_race"/>
    <property type="match status" value="1"/>
</dbReference>
<dbReference type="InterPro" id="IPR001920">
    <property type="entry name" value="Asp/Glu_race"/>
</dbReference>
<dbReference type="NCBIfam" id="TIGR00035">
    <property type="entry name" value="asp_race"/>
    <property type="match status" value="1"/>
</dbReference>
<evidence type="ECO:0000313" key="3">
    <source>
        <dbReference type="EMBL" id="QGA25017.1"/>
    </source>
</evidence>
<dbReference type="RefSeq" id="WP_153509339.1">
    <property type="nucleotide sequence ID" value="NZ_CP045652.1"/>
</dbReference>
<dbReference type="AlphaFoldDB" id="A0A5Q0Q4R2"/>
<organism evidence="3 4">
    <name type="scientific">Sphingobacterium zhuxiongii</name>
    <dbReference type="NCBI Taxonomy" id="2662364"/>
    <lineage>
        <taxon>Bacteria</taxon>
        <taxon>Pseudomonadati</taxon>
        <taxon>Bacteroidota</taxon>
        <taxon>Sphingobacteriia</taxon>
        <taxon>Sphingobacteriales</taxon>
        <taxon>Sphingobacteriaceae</taxon>
        <taxon>Sphingobacterium</taxon>
    </lineage>
</organism>
<dbReference type="EMBL" id="CP045652">
    <property type="protein sequence ID" value="QGA25017.1"/>
    <property type="molecule type" value="Genomic_DNA"/>
</dbReference>
<dbReference type="Proteomes" id="UP000326921">
    <property type="component" value="Chromosome"/>
</dbReference>
<proteinExistence type="inferred from homology"/>
<dbReference type="PANTHER" id="PTHR21198:SF7">
    <property type="entry name" value="ASPARTATE-GLUTAMATE RACEMASE FAMILY"/>
    <property type="match status" value="1"/>
</dbReference>
<evidence type="ECO:0000313" key="4">
    <source>
        <dbReference type="Proteomes" id="UP000326921"/>
    </source>
</evidence>
<dbReference type="EC" id="5.1.1.-" evidence="3"/>
<evidence type="ECO:0000256" key="1">
    <source>
        <dbReference type="ARBA" id="ARBA00007847"/>
    </source>
</evidence>
<reference evidence="3 4" key="1">
    <citation type="submission" date="2019-10" db="EMBL/GenBank/DDBJ databases">
        <authorList>
            <person name="Dong K."/>
        </authorList>
    </citation>
    <scope>NUCLEOTIDE SEQUENCE [LARGE SCALE GENOMIC DNA]</scope>
    <source>
        <strain evidence="4">dk4302</strain>
    </source>
</reference>
<evidence type="ECO:0000256" key="2">
    <source>
        <dbReference type="ARBA" id="ARBA00023235"/>
    </source>
</evidence>